<evidence type="ECO:0000256" key="1">
    <source>
        <dbReference type="SAM" id="MobiDB-lite"/>
    </source>
</evidence>
<evidence type="ECO:0000313" key="3">
    <source>
        <dbReference type="Proteomes" id="UP000320948"/>
    </source>
</evidence>
<reference evidence="2 3" key="1">
    <citation type="journal article" date="2017" name="Nat. Commun.">
        <title>In situ click chemistry generation of cyclooxygenase-2 inhibitors.</title>
        <authorList>
            <person name="Bhardwaj A."/>
            <person name="Kaur J."/>
            <person name="Wuest M."/>
            <person name="Wuest F."/>
        </authorList>
    </citation>
    <scope>NUCLEOTIDE SEQUENCE [LARGE SCALE GENOMIC DNA]</scope>
    <source>
        <strain evidence="2">S2_018_000_R2_106</strain>
    </source>
</reference>
<evidence type="ECO:0000313" key="2">
    <source>
        <dbReference type="EMBL" id="TKW61712.1"/>
    </source>
</evidence>
<name>A0A6N4RCH9_BLAVI</name>
<feature type="region of interest" description="Disordered" evidence="1">
    <location>
        <begin position="45"/>
        <end position="69"/>
    </location>
</feature>
<sequence>MGLSLRAYAAHLRVTEGSVRKAVRAGRITPEPDGTIDPAKADAQWQANTDPARQTTTKPKFANPQPPDTASAAAVRSVREALRESGQSSAGLTSFEQARTAHEITKVHLARLLLQEKRGSLIDKAKVTAQVFRLARQVRDAWLNWPARVSAQMASELGVDEHTMHTMLERYVRDHLTELGDIRPKFD</sequence>
<feature type="compositionally biased region" description="Polar residues" evidence="1">
    <location>
        <begin position="45"/>
        <end position="58"/>
    </location>
</feature>
<proteinExistence type="predicted"/>
<accession>A0A6N4RCH9</accession>
<gene>
    <name evidence="2" type="ORF">DI628_03555</name>
</gene>
<protein>
    <submittedName>
        <fullName evidence="2">Elements of external origin</fullName>
    </submittedName>
</protein>
<dbReference type="EMBL" id="VAFM01000001">
    <property type="protein sequence ID" value="TKW61712.1"/>
    <property type="molecule type" value="Genomic_DNA"/>
</dbReference>
<comment type="caution">
    <text evidence="2">The sequence shown here is derived from an EMBL/GenBank/DDBJ whole genome shotgun (WGS) entry which is preliminary data.</text>
</comment>
<dbReference type="Proteomes" id="UP000320948">
    <property type="component" value="Unassembled WGS sequence"/>
</dbReference>
<dbReference type="AlphaFoldDB" id="A0A6N4RCH9"/>
<organism evidence="2 3">
    <name type="scientific">Blastochloris viridis</name>
    <name type="common">Rhodopseudomonas viridis</name>
    <dbReference type="NCBI Taxonomy" id="1079"/>
    <lineage>
        <taxon>Bacteria</taxon>
        <taxon>Pseudomonadati</taxon>
        <taxon>Pseudomonadota</taxon>
        <taxon>Alphaproteobacteria</taxon>
        <taxon>Hyphomicrobiales</taxon>
        <taxon>Blastochloridaceae</taxon>
        <taxon>Blastochloris</taxon>
    </lineage>
</organism>